<dbReference type="KEGG" id="pacs:FAZ98_30810"/>
<dbReference type="CDD" id="cd24012">
    <property type="entry name" value="ASKHA_NBD_KDGal-kinase"/>
    <property type="match status" value="1"/>
</dbReference>
<dbReference type="InterPro" id="IPR042258">
    <property type="entry name" value="DGOK_N"/>
</dbReference>
<evidence type="ECO:0000313" key="1">
    <source>
        <dbReference type="EMBL" id="QGZ66867.1"/>
    </source>
</evidence>
<dbReference type="InterPro" id="IPR043129">
    <property type="entry name" value="ATPase_NBD"/>
</dbReference>
<dbReference type="Gene3D" id="3.30.420.300">
    <property type="entry name" value="2-keto-3-deoxy-galactonokinase, substrate binding domain"/>
    <property type="match status" value="1"/>
</dbReference>
<keyword evidence="1" id="KW-0418">Kinase</keyword>
<name>A0A7Z2GS18_9BURK</name>
<dbReference type="Pfam" id="PF05035">
    <property type="entry name" value="DGOK"/>
    <property type="match status" value="1"/>
</dbReference>
<protein>
    <submittedName>
        <fullName evidence="1">2-dehydro-3-deoxygalactonokinase</fullName>
    </submittedName>
</protein>
<dbReference type="OrthoDB" id="256574at2"/>
<proteinExistence type="predicted"/>
<keyword evidence="2" id="KW-1185">Reference proteome</keyword>
<gene>
    <name evidence="1" type="ORF">FAZ98_30810</name>
</gene>
<keyword evidence="1" id="KW-0808">Transferase</keyword>
<dbReference type="Gene3D" id="3.30.420.310">
    <property type="entry name" value="2-keto-3-deoxy-galactonokinase, C-terminal domain"/>
    <property type="match status" value="1"/>
</dbReference>
<accession>A0A7Z2GS18</accession>
<dbReference type="GO" id="GO:0034194">
    <property type="term" value="P:D-galactonate catabolic process"/>
    <property type="evidence" value="ECO:0007669"/>
    <property type="project" value="InterPro"/>
</dbReference>
<reference evidence="1 2" key="1">
    <citation type="submission" date="2019-12" db="EMBL/GenBank/DDBJ databases">
        <title>Paraburkholderia acidiphila 7Q-K02 sp. nov and Paraburkholderia acidisoli DHF22 sp. nov., two strains isolated from forest soil.</title>
        <authorList>
            <person name="Gao Z."/>
            <person name="Qiu L."/>
        </authorList>
    </citation>
    <scope>NUCLEOTIDE SEQUENCE [LARGE SCALE GENOMIC DNA]</scope>
    <source>
        <strain evidence="1 2">DHF22</strain>
    </source>
</reference>
<sequence length="349" mass="36938">MASRKLTESTVPSMREKSTGTPVLIGLDWGTSSLRAYLFDATGAVIDRRHSDNGIMRLPKPREVGGFDAAFEAICGDWLESHDLPVVAAGMVGSAQGWMEAPYVSAPVNRAPLAAALATVESSRGVTVRIVPGVIAHGAAPNVMRGEETQIFGALVAHPELAQRGKTLIGLPGTHAKWAFVVDGKIERFLTFMTGEVFGVLRDYSILGRTMHPCPDTHDSAFLRGVETAKEHGEAGVLATMFSARTLGLTGELPPEEQSDYLSGVLIAHELLGLQSHLAAEDSTLSDWALALIGQSALSQRYATALGRLGCVDVRVLHGTTECGLFQIARDSGLLSPSPTCAGQVGANQ</sequence>
<dbReference type="GO" id="GO:0008671">
    <property type="term" value="F:2-dehydro-3-deoxygalactonokinase activity"/>
    <property type="evidence" value="ECO:0007669"/>
    <property type="project" value="InterPro"/>
</dbReference>
<dbReference type="InterPro" id="IPR042257">
    <property type="entry name" value="DGOK_C"/>
</dbReference>
<dbReference type="InterPro" id="IPR007729">
    <property type="entry name" value="DGOK"/>
</dbReference>
<dbReference type="SUPFAM" id="SSF53067">
    <property type="entry name" value="Actin-like ATPase domain"/>
    <property type="match status" value="1"/>
</dbReference>
<evidence type="ECO:0000313" key="2">
    <source>
        <dbReference type="Proteomes" id="UP000433577"/>
    </source>
</evidence>
<dbReference type="EMBL" id="CP046916">
    <property type="protein sequence ID" value="QGZ66867.1"/>
    <property type="molecule type" value="Genomic_DNA"/>
</dbReference>
<organism evidence="1 2">
    <name type="scientific">Paraburkholderia acidisoli</name>
    <dbReference type="NCBI Taxonomy" id="2571748"/>
    <lineage>
        <taxon>Bacteria</taxon>
        <taxon>Pseudomonadati</taxon>
        <taxon>Pseudomonadota</taxon>
        <taxon>Betaproteobacteria</taxon>
        <taxon>Burkholderiales</taxon>
        <taxon>Burkholderiaceae</taxon>
        <taxon>Paraburkholderia</taxon>
    </lineage>
</organism>
<dbReference type="AlphaFoldDB" id="A0A7Z2GS18"/>
<dbReference type="Proteomes" id="UP000433577">
    <property type="component" value="Chromosome 4"/>
</dbReference>